<dbReference type="Gene3D" id="1.10.8.60">
    <property type="match status" value="1"/>
</dbReference>
<comment type="caution">
    <text evidence="3">The sequence shown here is derived from an EMBL/GenBank/DDBJ whole genome shotgun (WGS) entry which is preliminary data.</text>
</comment>
<dbReference type="RefSeq" id="WP_103165415.1">
    <property type="nucleotide sequence ID" value="NZ_JAHCOY010000001.1"/>
</dbReference>
<dbReference type="PANTHER" id="PTHR43392">
    <property type="entry name" value="AAA-TYPE ATPASE FAMILY PROTEIN / ANKYRIN REPEAT FAMILY PROTEIN"/>
    <property type="match status" value="1"/>
</dbReference>
<dbReference type="Gene3D" id="3.40.50.300">
    <property type="entry name" value="P-loop containing nucleotide triphosphate hydrolases"/>
    <property type="match status" value="1"/>
</dbReference>
<dbReference type="InterPro" id="IPR027417">
    <property type="entry name" value="P-loop_NTPase"/>
</dbReference>
<dbReference type="PRINTS" id="PR00819">
    <property type="entry name" value="CBXCFQXSUPER"/>
</dbReference>
<dbReference type="Proteomes" id="UP000242088">
    <property type="component" value="Unassembled WGS sequence"/>
</dbReference>
<evidence type="ECO:0000256" key="1">
    <source>
        <dbReference type="ARBA" id="ARBA00022741"/>
    </source>
</evidence>
<dbReference type="InterPro" id="IPR050773">
    <property type="entry name" value="CbxX/CfxQ_RuBisCO_ESX"/>
</dbReference>
<evidence type="ECO:0000313" key="4">
    <source>
        <dbReference type="Proteomes" id="UP000242088"/>
    </source>
</evidence>
<keyword evidence="4" id="KW-1185">Reference proteome</keyword>
<dbReference type="GeneID" id="48887734"/>
<proteinExistence type="predicted"/>
<dbReference type="SUPFAM" id="SSF52540">
    <property type="entry name" value="P-loop containing nucleoside triphosphate hydrolases"/>
    <property type="match status" value="1"/>
</dbReference>
<organism evidence="3 4">
    <name type="scientific">Staphylococcus devriesei</name>
    <dbReference type="NCBI Taxonomy" id="586733"/>
    <lineage>
        <taxon>Bacteria</taxon>
        <taxon>Bacillati</taxon>
        <taxon>Bacillota</taxon>
        <taxon>Bacilli</taxon>
        <taxon>Bacillales</taxon>
        <taxon>Staphylococcaceae</taxon>
        <taxon>Staphylococcus</taxon>
    </lineage>
</organism>
<evidence type="ECO:0000313" key="3">
    <source>
        <dbReference type="EMBL" id="PTF15303.1"/>
    </source>
</evidence>
<dbReference type="InterPro" id="IPR000641">
    <property type="entry name" value="CbxX/CfxQ"/>
</dbReference>
<keyword evidence="1" id="KW-0547">Nucleotide-binding</keyword>
<evidence type="ECO:0008006" key="5">
    <source>
        <dbReference type="Google" id="ProtNLM"/>
    </source>
</evidence>
<protein>
    <recommendedName>
        <fullName evidence="5">Stage V sporulation protein K</fullName>
    </recommendedName>
</protein>
<reference evidence="3 4" key="1">
    <citation type="journal article" date="2016" name="Front. Microbiol.">
        <title>Comprehensive Phylogenetic Analysis of Bovine Non-aureus Staphylococci Species Based on Whole-Genome Sequencing.</title>
        <authorList>
            <person name="Naushad S."/>
            <person name="Barkema H.W."/>
            <person name="Luby C."/>
            <person name="Condas L.A."/>
            <person name="Nobrega D.B."/>
            <person name="Carson D.A."/>
            <person name="De Buck J."/>
        </authorList>
    </citation>
    <scope>NUCLEOTIDE SEQUENCE [LARGE SCALE GENOMIC DNA]</scope>
    <source>
        <strain evidence="3 4">SNUC 1409</strain>
    </source>
</reference>
<accession>A0ABX5I4P6</accession>
<name>A0ABX5I4P6_9STAP</name>
<keyword evidence="2" id="KW-0067">ATP-binding</keyword>
<gene>
    <name evidence="3" type="ORF">BUY47_00585</name>
</gene>
<evidence type="ECO:0000256" key="2">
    <source>
        <dbReference type="ARBA" id="ARBA00022840"/>
    </source>
</evidence>
<dbReference type="EMBL" id="PYZI01000001">
    <property type="protein sequence ID" value="PTF15303.1"/>
    <property type="molecule type" value="Genomic_DNA"/>
</dbReference>
<dbReference type="PANTHER" id="PTHR43392:SF2">
    <property type="entry name" value="AAA-TYPE ATPASE FAMILY PROTEIN _ ANKYRIN REPEAT FAMILY PROTEIN"/>
    <property type="match status" value="1"/>
</dbReference>
<sequence length="142" mass="16763">MNKCLYNIETLIIELENNRGKFIAIFAGYEDDMKRFTESNEGLQSRVPYKIHFEDYTPQQVAEIVVLSLEKEEWTFNEQLLREKVINIYSNVEDSKKSNGRWARNFVQDLLIKHKNKIINTVNQNSDITHIDDETIHDLISN</sequence>